<dbReference type="GO" id="GO:0031267">
    <property type="term" value="F:small GTPase binding"/>
    <property type="evidence" value="ECO:0007669"/>
    <property type="project" value="TreeGrafter"/>
</dbReference>
<dbReference type="PANTHER" id="PTHR24113:SF12">
    <property type="entry name" value="RAN GTPASE-ACTIVATING PROTEIN 1"/>
    <property type="match status" value="1"/>
</dbReference>
<feature type="compositionally biased region" description="Basic and acidic residues" evidence="4">
    <location>
        <begin position="166"/>
        <end position="176"/>
    </location>
</feature>
<feature type="compositionally biased region" description="Basic and acidic residues" evidence="4">
    <location>
        <begin position="1159"/>
        <end position="1170"/>
    </location>
</feature>
<evidence type="ECO:0000313" key="5">
    <source>
        <dbReference type="EMBL" id="SCU88085.1"/>
    </source>
</evidence>
<keyword evidence="3" id="KW-0677">Repeat</keyword>
<feature type="region of interest" description="Disordered" evidence="4">
    <location>
        <begin position="1"/>
        <end position="125"/>
    </location>
</feature>
<evidence type="ECO:0000313" key="6">
    <source>
        <dbReference type="Proteomes" id="UP000190274"/>
    </source>
</evidence>
<feature type="compositionally biased region" description="Polar residues" evidence="4">
    <location>
        <begin position="68"/>
        <end position="81"/>
    </location>
</feature>
<proteinExistence type="predicted"/>
<feature type="compositionally biased region" description="Polar residues" evidence="4">
    <location>
        <begin position="31"/>
        <end position="47"/>
    </location>
</feature>
<feature type="compositionally biased region" description="Polar residues" evidence="4">
    <location>
        <begin position="210"/>
        <end position="222"/>
    </location>
</feature>
<feature type="region of interest" description="Disordered" evidence="4">
    <location>
        <begin position="264"/>
        <end position="390"/>
    </location>
</feature>
<dbReference type="GO" id="GO:0006913">
    <property type="term" value="P:nucleocytoplasmic transport"/>
    <property type="evidence" value="ECO:0007669"/>
    <property type="project" value="TreeGrafter"/>
</dbReference>
<sequence>MTESVSSERKWSEANLRRKGHLESLNVDWLTRTNSPVPQQHSDSSDSNVEKEQNHSVNASKQSEKLSRQNVLSERSTSASGVSRAASPRSSVPNLSATSNGDIRERRSSASDSRGTNEYSLYTLNPYDQGLAVRRTKSLSLNSSGHMDDSKREKPGFLRSLFGRKKKDDTKRDSSRRSSMSSDGNNSETGGRSFQSNTSQGNDAAAAKQNLESASSLGGNKETSLEPVMPPLGRSKTAPLEHENDDNYRLDEFLQRYRANSFVTDSLDHKLPPPKSAKSNATFSIDEDVESTAVSKSQRRVDAKGRPIPSHPRRSRLPPAIKKQPSFARSEHNRRLSTTAASPTNKFGAFLKRVTSHTDDPSSRASLSDSDTESSDEDPPRRHKVKQKVNIPGLDKVKPLRKVSFATNTYFNDPPQQICSKNPRRGEVEVNPDGSVIIHRLTPEEKREILQKTTSGIVVGGSGHLKLLSNPTINETDMKKREEKKPEVAPSEAKNGVEVANNTDRPAKSAQSRARKNSIEASKSLPNNEEEVSVSKTASEVKIDKPMMSRRSAASLNSTASVSDDEDSTVYPPQDAKVPLDIVYTRCCHLREILPIPATLKQLKKGSTDPIPLLQLRNPKPSLIEVLSFSDFLSVAPVLCLSLDGVSLSVEMLNVILCAIVQKKEFEKLSLRNAKLDPEGWKVLCYFVAQCKSLSSLDLTMVPGVSINVQKPSKSSQKSSVMRMESSLQNRKDMNWDLLTASLTTNGGLEEIILSGAKMSLQQFKNFIELGCISTERLGLAYNELTAEQCTLLAEWLAQSNVTGIDMGYNDLRGKLDMFSTTLIEKMQYNNNVFKYISLNSTNLEVSETSESTNNELLRLISSLCYCDNLKLLDLSNNPQIFPHITRHLTNYLPVFVNLMRLQLDYNNIPSTSVVTLAEVFPMCSKLSYVSMQGTKLDSASACALAAAMRKSTSLLTLDIDVDGVSEKVRDRISLFGLRNMESALKKVDNDANSDEMSANLKCLQKELSVLLTEKPMKKEDLKVVAENFVARLTKTRCFINKMTEDLFKLRVDGNLSTSGKETLIRFCFIDATFERGLRLLAQRYTDLSLPNHQETSVHLGDPRNIKRAGSSATLSSKQFTDSGHSALLPFHHPPIEYSGPAEDAVEIKEDESDTPASHAREQLKEEGSVLRKSQHIMDQTGSHQHHKQQHEATGLPNGVRRNLLLEDPNLRNAAANLDSEQIKEFILTNDIASVTQFLEDLRDQGVNLHELFKKRQEGEYDEETGNSQPHITRPLSNALQSSVQKKEKEQDMDDEDEHTAILDASNEEDASIDRVYDEVLDNIQKVRKYSQG</sequence>
<feature type="compositionally biased region" description="Basic and acidic residues" evidence="4">
    <location>
        <begin position="1"/>
        <end position="16"/>
    </location>
</feature>
<dbReference type="GO" id="GO:0005200">
    <property type="term" value="F:structural constituent of cytoskeleton"/>
    <property type="evidence" value="ECO:0007669"/>
    <property type="project" value="EnsemblFungi"/>
</dbReference>
<dbReference type="GO" id="GO:0005829">
    <property type="term" value="C:cytosol"/>
    <property type="evidence" value="ECO:0007669"/>
    <property type="project" value="TreeGrafter"/>
</dbReference>
<dbReference type="OrthoDB" id="8436363at2759"/>
<feature type="region of interest" description="Disordered" evidence="4">
    <location>
        <begin position="1148"/>
        <end position="1170"/>
    </location>
</feature>
<evidence type="ECO:0000256" key="1">
    <source>
        <dbReference type="ARBA" id="ARBA00022468"/>
    </source>
</evidence>
<feature type="region of interest" description="Disordered" evidence="4">
    <location>
        <begin position="468"/>
        <end position="571"/>
    </location>
</feature>
<feature type="compositionally biased region" description="Polar residues" evidence="4">
    <location>
        <begin position="110"/>
        <end position="123"/>
    </location>
</feature>
<feature type="compositionally biased region" description="Basic and acidic residues" evidence="4">
    <location>
        <begin position="146"/>
        <end position="156"/>
    </location>
</feature>
<evidence type="ECO:0000256" key="2">
    <source>
        <dbReference type="ARBA" id="ARBA00022614"/>
    </source>
</evidence>
<dbReference type="PANTHER" id="PTHR24113">
    <property type="entry name" value="RAN GTPASE-ACTIVATING PROTEIN 1"/>
    <property type="match status" value="1"/>
</dbReference>
<dbReference type="EMBL" id="LT598455">
    <property type="protein sequence ID" value="SCU88085.1"/>
    <property type="molecule type" value="Genomic_DNA"/>
</dbReference>
<keyword evidence="1" id="KW-0343">GTPase activation</keyword>
<reference evidence="6" key="1">
    <citation type="submission" date="2016-03" db="EMBL/GenBank/DDBJ databases">
        <authorList>
            <person name="Devillers H."/>
        </authorList>
    </citation>
    <scope>NUCLEOTIDE SEQUENCE [LARGE SCALE GENOMIC DNA]</scope>
</reference>
<feature type="compositionally biased region" description="Polar residues" evidence="4">
    <location>
        <begin position="336"/>
        <end position="345"/>
    </location>
</feature>
<feature type="region of interest" description="Disordered" evidence="4">
    <location>
        <begin position="141"/>
        <end position="247"/>
    </location>
</feature>
<dbReference type="Gene3D" id="3.80.10.10">
    <property type="entry name" value="Ribonuclease Inhibitor"/>
    <property type="match status" value="1"/>
</dbReference>
<feature type="region of interest" description="Disordered" evidence="4">
    <location>
        <begin position="1094"/>
        <end position="1119"/>
    </location>
</feature>
<name>A0A1G4JD39_9SACH</name>
<gene>
    <name evidence="5" type="ORF">LADA_0E08108G</name>
</gene>
<feature type="compositionally biased region" description="Polar residues" evidence="4">
    <location>
        <begin position="500"/>
        <end position="512"/>
    </location>
</feature>
<keyword evidence="6" id="KW-1185">Reference proteome</keyword>
<dbReference type="Proteomes" id="UP000190274">
    <property type="component" value="Chromosome E"/>
</dbReference>
<feature type="compositionally biased region" description="Basic and acidic residues" evidence="4">
    <location>
        <begin position="476"/>
        <end position="487"/>
    </location>
</feature>
<feature type="compositionally biased region" description="Polar residues" evidence="4">
    <location>
        <begin position="1266"/>
        <end position="1284"/>
    </location>
</feature>
<organism evidence="5 6">
    <name type="scientific">Lachancea dasiensis</name>
    <dbReference type="NCBI Taxonomy" id="1072105"/>
    <lineage>
        <taxon>Eukaryota</taxon>
        <taxon>Fungi</taxon>
        <taxon>Dikarya</taxon>
        <taxon>Ascomycota</taxon>
        <taxon>Saccharomycotina</taxon>
        <taxon>Saccharomycetes</taxon>
        <taxon>Saccharomycetales</taxon>
        <taxon>Saccharomycetaceae</taxon>
        <taxon>Lachancea</taxon>
    </lineage>
</organism>
<accession>A0A1G4JD39</accession>
<dbReference type="GO" id="GO:0005874">
    <property type="term" value="C:microtubule"/>
    <property type="evidence" value="ECO:0007669"/>
    <property type="project" value="EnsemblFungi"/>
</dbReference>
<dbReference type="GO" id="GO:0048471">
    <property type="term" value="C:perinuclear region of cytoplasm"/>
    <property type="evidence" value="ECO:0007669"/>
    <property type="project" value="TreeGrafter"/>
</dbReference>
<dbReference type="InterPro" id="IPR027038">
    <property type="entry name" value="RanGap"/>
</dbReference>
<feature type="compositionally biased region" description="Polar residues" evidence="4">
    <location>
        <begin position="552"/>
        <end position="562"/>
    </location>
</feature>
<dbReference type="GO" id="GO:0031505">
    <property type="term" value="P:fungal-type cell wall organization"/>
    <property type="evidence" value="ECO:0007669"/>
    <property type="project" value="EnsemblFungi"/>
</dbReference>
<dbReference type="SUPFAM" id="SSF52047">
    <property type="entry name" value="RNI-like"/>
    <property type="match status" value="1"/>
</dbReference>
<keyword evidence="2" id="KW-0433">Leucine-rich repeat</keyword>
<dbReference type="InterPro" id="IPR032675">
    <property type="entry name" value="LRR_dom_sf"/>
</dbReference>
<dbReference type="GO" id="GO:0007026">
    <property type="term" value="P:negative regulation of microtubule depolymerization"/>
    <property type="evidence" value="ECO:0007669"/>
    <property type="project" value="EnsemblFungi"/>
</dbReference>
<feature type="region of interest" description="Disordered" evidence="4">
    <location>
        <begin position="1258"/>
        <end position="1309"/>
    </location>
</feature>
<feature type="compositionally biased region" description="Polar residues" evidence="4">
    <location>
        <begin position="184"/>
        <end position="202"/>
    </location>
</feature>
<protein>
    <submittedName>
        <fullName evidence="5">LADA_0E08108g1_1</fullName>
    </submittedName>
</protein>
<feature type="compositionally biased region" description="Polar residues" evidence="4">
    <location>
        <begin position="88"/>
        <end position="101"/>
    </location>
</feature>
<evidence type="ECO:0000256" key="3">
    <source>
        <dbReference type="ARBA" id="ARBA00022737"/>
    </source>
</evidence>
<dbReference type="GO" id="GO:0005096">
    <property type="term" value="F:GTPase activator activity"/>
    <property type="evidence" value="ECO:0007669"/>
    <property type="project" value="UniProtKB-KW"/>
</dbReference>
<dbReference type="GO" id="GO:0005634">
    <property type="term" value="C:nucleus"/>
    <property type="evidence" value="ECO:0007669"/>
    <property type="project" value="TreeGrafter"/>
</dbReference>
<evidence type="ECO:0000256" key="4">
    <source>
        <dbReference type="SAM" id="MobiDB-lite"/>
    </source>
</evidence>